<name>A0ABV8WWL2_9BACI</name>
<dbReference type="NCBIfam" id="TIGR03177">
    <property type="entry name" value="pilus_cpaB"/>
    <property type="match status" value="1"/>
</dbReference>
<dbReference type="Gene3D" id="2.30.30.40">
    <property type="entry name" value="SH3 Domains"/>
    <property type="match status" value="1"/>
</dbReference>
<gene>
    <name evidence="2" type="primary">cpaB</name>
    <name evidence="2" type="ORF">ACFOY7_05030</name>
</gene>
<feature type="domain" description="SAF" evidence="1">
    <location>
        <begin position="42"/>
        <end position="104"/>
    </location>
</feature>
<dbReference type="InterPro" id="IPR031571">
    <property type="entry name" value="RcpC_dom"/>
</dbReference>
<evidence type="ECO:0000313" key="2">
    <source>
        <dbReference type="EMBL" id="MFC4402429.1"/>
    </source>
</evidence>
<dbReference type="CDD" id="cd11614">
    <property type="entry name" value="SAF_CpaB_FlgA_like"/>
    <property type="match status" value="1"/>
</dbReference>
<dbReference type="Pfam" id="PF16976">
    <property type="entry name" value="RcpC"/>
    <property type="match status" value="1"/>
</dbReference>
<dbReference type="Gene3D" id="3.90.1210.10">
    <property type="entry name" value="Antifreeze-like/N-acetylneuraminic acid synthase C-terminal domain"/>
    <property type="match status" value="1"/>
</dbReference>
<dbReference type="SMART" id="SM00858">
    <property type="entry name" value="SAF"/>
    <property type="match status" value="1"/>
</dbReference>
<keyword evidence="3" id="KW-1185">Reference proteome</keyword>
<dbReference type="InterPro" id="IPR003646">
    <property type="entry name" value="SH3-like_bac-type"/>
</dbReference>
<protein>
    <submittedName>
        <fullName evidence="2">Flp pilus assembly protein CpaB</fullName>
    </submittedName>
</protein>
<evidence type="ECO:0000313" key="3">
    <source>
        <dbReference type="Proteomes" id="UP001595882"/>
    </source>
</evidence>
<dbReference type="InterPro" id="IPR017592">
    <property type="entry name" value="Pilus_assmbl_Flp-typ_CpaB"/>
</dbReference>
<organism evidence="2 3">
    <name type="scientific">Gracilibacillus xinjiangensis</name>
    <dbReference type="NCBI Taxonomy" id="1193282"/>
    <lineage>
        <taxon>Bacteria</taxon>
        <taxon>Bacillati</taxon>
        <taxon>Bacillota</taxon>
        <taxon>Bacilli</taxon>
        <taxon>Bacillales</taxon>
        <taxon>Bacillaceae</taxon>
        <taxon>Gracilibacillus</taxon>
    </lineage>
</organism>
<dbReference type="Pfam" id="PF08239">
    <property type="entry name" value="SH3_3"/>
    <property type="match status" value="1"/>
</dbReference>
<dbReference type="Pfam" id="PF08666">
    <property type="entry name" value="SAF"/>
    <property type="match status" value="1"/>
</dbReference>
<accession>A0ABV8WWL2</accession>
<proteinExistence type="predicted"/>
<reference evidence="3" key="1">
    <citation type="journal article" date="2019" name="Int. J. Syst. Evol. Microbiol.">
        <title>The Global Catalogue of Microorganisms (GCM) 10K type strain sequencing project: providing services to taxonomists for standard genome sequencing and annotation.</title>
        <authorList>
            <consortium name="The Broad Institute Genomics Platform"/>
            <consortium name="The Broad Institute Genome Sequencing Center for Infectious Disease"/>
            <person name="Wu L."/>
            <person name="Ma J."/>
        </authorList>
    </citation>
    <scope>NUCLEOTIDE SEQUENCE [LARGE SCALE GENOMIC DNA]</scope>
    <source>
        <strain evidence="3">CCUG 37865</strain>
    </source>
</reference>
<dbReference type="InterPro" id="IPR013974">
    <property type="entry name" value="SAF"/>
</dbReference>
<dbReference type="RefSeq" id="WP_390250011.1">
    <property type="nucleotide sequence ID" value="NZ_JBHSDT010000004.1"/>
</dbReference>
<evidence type="ECO:0000259" key="1">
    <source>
        <dbReference type="SMART" id="SM00858"/>
    </source>
</evidence>
<sequence length="303" mass="33865">MKPKKLLLLAILSGLITTILFYLLINQSSTAAVPETEEINKVQVVVSAEDISIGQKITSDMLTLQEIPEDQVHNNAALNIEEVVDHYATSDIKQGEVIMNHRIQLLEEEKEVVSKKIQEGYRAVSINVDYVTGISNLIQPGDHVDVVLSTLEPVTTEIILERMHVLAVGERMVEKKEDGTEEYYQAVTLELTQEDTVKIIDARQKGVLQLALYSKSEPIEEMSEVNPTNEKHEEIDKAASTAIKSHIRTAPNMKASVLSIVDQGTVLKVTDKQVTEGITWYEVETTDQSKGWISGRILLFIEE</sequence>
<dbReference type="Proteomes" id="UP001595882">
    <property type="component" value="Unassembled WGS sequence"/>
</dbReference>
<comment type="caution">
    <text evidence="2">The sequence shown here is derived from an EMBL/GenBank/DDBJ whole genome shotgun (WGS) entry which is preliminary data.</text>
</comment>
<dbReference type="EMBL" id="JBHSDT010000004">
    <property type="protein sequence ID" value="MFC4402429.1"/>
    <property type="molecule type" value="Genomic_DNA"/>
</dbReference>